<proteinExistence type="predicted"/>
<dbReference type="AlphaFoldDB" id="A0A4Q2T7M8"/>
<dbReference type="OrthoDB" id="3779959at2"/>
<evidence type="ECO:0000313" key="2">
    <source>
        <dbReference type="EMBL" id="RYC14812.1"/>
    </source>
</evidence>
<name>A0A4Q2T7M8_9ACTN</name>
<reference evidence="2 3" key="1">
    <citation type="submission" date="2019-01" db="EMBL/GenBank/DDBJ databases">
        <title>Novel species of Nocardioides.</title>
        <authorList>
            <person name="Liu Q."/>
            <person name="X Y.-H."/>
        </authorList>
    </citation>
    <scope>NUCLEOTIDE SEQUENCE [LARGE SCALE GENOMIC DNA]</scope>
    <source>
        <strain evidence="2 3">HLT2-9</strain>
    </source>
</reference>
<accession>A0A4Q2T7M8</accession>
<sequence length="281" mass="29852">MPTTSISYHVYVGGGPGDPNAIGFNMGLAAVQRDDVARNYPHAGPFHGFGGTVEVPLRGSQPVYVFAINGGGPTDVNQLMGAGTVNISNPLPETTITSGPPAQGTSPTVRFGFTANEASTFLCRIDQAAWSACSSPYVTTVSTYGPHSFQVYATDTEGAADPSPASYAFTVAAPPPPPAPPPVVDPTPPPPPPPTPTITLELRAVKKKSRLRVDIGPDLDPSNYRFTVQRRADGRWRTVKRTQTLGAQDVSIINLPSGRYRVVVPRQHDLAGTRAEARLRR</sequence>
<dbReference type="RefSeq" id="WP_129423960.1">
    <property type="nucleotide sequence ID" value="NZ_SDWV01000001.1"/>
</dbReference>
<organism evidence="2 3">
    <name type="scientific">Nocardioides zhouii</name>
    <dbReference type="NCBI Taxonomy" id="1168729"/>
    <lineage>
        <taxon>Bacteria</taxon>
        <taxon>Bacillati</taxon>
        <taxon>Actinomycetota</taxon>
        <taxon>Actinomycetes</taxon>
        <taxon>Propionibacteriales</taxon>
        <taxon>Nocardioidaceae</taxon>
        <taxon>Nocardioides</taxon>
    </lineage>
</organism>
<gene>
    <name evidence="2" type="ORF">EUA94_01440</name>
</gene>
<evidence type="ECO:0000313" key="3">
    <source>
        <dbReference type="Proteomes" id="UP000291101"/>
    </source>
</evidence>
<dbReference type="EMBL" id="SDWV01000001">
    <property type="protein sequence ID" value="RYC14812.1"/>
    <property type="molecule type" value="Genomic_DNA"/>
</dbReference>
<keyword evidence="3" id="KW-1185">Reference proteome</keyword>
<feature type="region of interest" description="Disordered" evidence="1">
    <location>
        <begin position="172"/>
        <end position="194"/>
    </location>
</feature>
<feature type="compositionally biased region" description="Pro residues" evidence="1">
    <location>
        <begin position="173"/>
        <end position="194"/>
    </location>
</feature>
<dbReference type="Proteomes" id="UP000291101">
    <property type="component" value="Unassembled WGS sequence"/>
</dbReference>
<evidence type="ECO:0000256" key="1">
    <source>
        <dbReference type="SAM" id="MobiDB-lite"/>
    </source>
</evidence>
<comment type="caution">
    <text evidence="2">The sequence shown here is derived from an EMBL/GenBank/DDBJ whole genome shotgun (WGS) entry which is preliminary data.</text>
</comment>
<protein>
    <submittedName>
        <fullName evidence="2">Uncharacterized protein</fullName>
    </submittedName>
</protein>